<dbReference type="CDD" id="cd11330">
    <property type="entry name" value="AmyAc_OligoGlu"/>
    <property type="match status" value="1"/>
</dbReference>
<dbReference type="FunFam" id="3.90.400.10:FF:000002">
    <property type="entry name" value="Sucrose isomerase"/>
    <property type="match status" value="1"/>
</dbReference>
<name>A0A8J2YQG6_9PROT</name>
<dbReference type="AlphaFoldDB" id="A0A8J2YQG6"/>
<sequence>MPFEPKTPWWHGAAIYQIYPLSFADSNGDGWGDLPGVIAHLDYVASLGVDAIWLSPFCRSPMRDFGYDVADHTAVDPLFGTIEDADALIARAHHLGLKVILDQVWSHTSDQHAWFKESATNPTGDKGDWYVWADPRPDGMPPNNWLSVFGGSAWTWEPRRRQYYLHHFLASQPKLNLRNPPVLDAILATGRFWLDRGVDGFRLDAVDFMAHDPLLRDNPALPPVDGKWPLKPFALQRHEHDMLHADALAIMARIRALTDEYPGTVTLGEVSSQPGAFERIADYTEPGRLHLAYTLRLLRGSISAEALEAALGEARRAIQHHGLCWAFGNHDVVRLASRWASADPAAERAFMTLLGCLPGPICLYQGDELGLPEAELAQDELRDPFGIAFWPEFRGRDGGRTPMPWRETAPAGGFTTGTPWLPVPAAHRARAVDRQEQDTDSALAHWRGFLKARKARPALLRGTIEEIRRTGDVLSFVRRLGDESVLCAFNLSQTPQRFDLAGWSAGEADVLLPAWGTIVLRAGEPVPIGA</sequence>
<keyword evidence="2" id="KW-0378">Hydrolase</keyword>
<dbReference type="Proteomes" id="UP000646365">
    <property type="component" value="Unassembled WGS sequence"/>
</dbReference>
<organism evidence="5 6">
    <name type="scientific">Aliidongia dinghuensis</name>
    <dbReference type="NCBI Taxonomy" id="1867774"/>
    <lineage>
        <taxon>Bacteria</taxon>
        <taxon>Pseudomonadati</taxon>
        <taxon>Pseudomonadota</taxon>
        <taxon>Alphaproteobacteria</taxon>
        <taxon>Rhodospirillales</taxon>
        <taxon>Dongiaceae</taxon>
        <taxon>Aliidongia</taxon>
    </lineage>
</organism>
<evidence type="ECO:0000259" key="4">
    <source>
        <dbReference type="SMART" id="SM00642"/>
    </source>
</evidence>
<dbReference type="GO" id="GO:0004556">
    <property type="term" value="F:alpha-amylase activity"/>
    <property type="evidence" value="ECO:0007669"/>
    <property type="project" value="TreeGrafter"/>
</dbReference>
<evidence type="ECO:0000256" key="3">
    <source>
        <dbReference type="ARBA" id="ARBA00023295"/>
    </source>
</evidence>
<dbReference type="InterPro" id="IPR006047">
    <property type="entry name" value="GH13_cat_dom"/>
</dbReference>
<accession>A0A8J2YQG6</accession>
<dbReference type="SUPFAM" id="SSF51445">
    <property type="entry name" value="(Trans)glycosidases"/>
    <property type="match status" value="1"/>
</dbReference>
<comment type="similarity">
    <text evidence="1">Belongs to the glycosyl hydrolase 13 family.</text>
</comment>
<dbReference type="Gene3D" id="3.20.20.80">
    <property type="entry name" value="Glycosidases"/>
    <property type="match status" value="2"/>
</dbReference>
<reference evidence="5" key="1">
    <citation type="journal article" date="2014" name="Int. J. Syst. Evol. Microbiol.">
        <title>Complete genome sequence of Corynebacterium casei LMG S-19264T (=DSM 44701T), isolated from a smear-ripened cheese.</title>
        <authorList>
            <consortium name="US DOE Joint Genome Institute (JGI-PGF)"/>
            <person name="Walter F."/>
            <person name="Albersmeier A."/>
            <person name="Kalinowski J."/>
            <person name="Ruckert C."/>
        </authorList>
    </citation>
    <scope>NUCLEOTIDE SEQUENCE</scope>
    <source>
        <strain evidence="5">CGMCC 1.15725</strain>
    </source>
</reference>
<dbReference type="PANTHER" id="PTHR10357">
    <property type="entry name" value="ALPHA-AMYLASE FAMILY MEMBER"/>
    <property type="match status" value="1"/>
</dbReference>
<dbReference type="Pfam" id="PF00128">
    <property type="entry name" value="Alpha-amylase"/>
    <property type="match status" value="1"/>
</dbReference>
<keyword evidence="6" id="KW-1185">Reference proteome</keyword>
<protein>
    <submittedName>
        <fullName evidence="5">Alpha-glucosidase</fullName>
    </submittedName>
</protein>
<dbReference type="RefSeq" id="WP_189042751.1">
    <property type="nucleotide sequence ID" value="NZ_BMJQ01000002.1"/>
</dbReference>
<evidence type="ECO:0000256" key="1">
    <source>
        <dbReference type="ARBA" id="ARBA00008061"/>
    </source>
</evidence>
<dbReference type="EMBL" id="BMJQ01000002">
    <property type="protein sequence ID" value="GGF04857.1"/>
    <property type="molecule type" value="Genomic_DNA"/>
</dbReference>
<keyword evidence="3" id="KW-0326">Glycosidase</keyword>
<dbReference type="SMART" id="SM00642">
    <property type="entry name" value="Aamy"/>
    <property type="match status" value="1"/>
</dbReference>
<reference evidence="5" key="2">
    <citation type="submission" date="2020-09" db="EMBL/GenBank/DDBJ databases">
        <authorList>
            <person name="Sun Q."/>
            <person name="Zhou Y."/>
        </authorList>
    </citation>
    <scope>NUCLEOTIDE SEQUENCE</scope>
    <source>
        <strain evidence="5">CGMCC 1.15725</strain>
    </source>
</reference>
<dbReference type="PANTHER" id="PTHR10357:SF179">
    <property type="entry name" value="NEUTRAL AND BASIC AMINO ACID TRANSPORT PROTEIN RBAT"/>
    <property type="match status" value="1"/>
</dbReference>
<dbReference type="InterPro" id="IPR017853">
    <property type="entry name" value="GH"/>
</dbReference>
<dbReference type="InterPro" id="IPR013780">
    <property type="entry name" value="Glyco_hydro_b"/>
</dbReference>
<comment type="caution">
    <text evidence="5">The sequence shown here is derived from an EMBL/GenBank/DDBJ whole genome shotgun (WGS) entry which is preliminary data.</text>
</comment>
<evidence type="ECO:0000313" key="5">
    <source>
        <dbReference type="EMBL" id="GGF04857.1"/>
    </source>
</evidence>
<proteinExistence type="inferred from homology"/>
<dbReference type="Gene3D" id="3.90.400.10">
    <property type="entry name" value="Oligo-1,6-glucosidase, Domain 2"/>
    <property type="match status" value="1"/>
</dbReference>
<dbReference type="Gene3D" id="2.60.40.1180">
    <property type="entry name" value="Golgi alpha-mannosidase II"/>
    <property type="match status" value="1"/>
</dbReference>
<feature type="domain" description="Glycosyl hydrolase family 13 catalytic" evidence="4">
    <location>
        <begin position="17"/>
        <end position="400"/>
    </location>
</feature>
<dbReference type="InterPro" id="IPR045857">
    <property type="entry name" value="O16G_dom_2"/>
</dbReference>
<evidence type="ECO:0000313" key="6">
    <source>
        <dbReference type="Proteomes" id="UP000646365"/>
    </source>
</evidence>
<dbReference type="SUPFAM" id="SSF51011">
    <property type="entry name" value="Glycosyl hydrolase domain"/>
    <property type="match status" value="1"/>
</dbReference>
<evidence type="ECO:0000256" key="2">
    <source>
        <dbReference type="ARBA" id="ARBA00022801"/>
    </source>
</evidence>
<gene>
    <name evidence="5" type="primary">aglA</name>
    <name evidence="5" type="ORF">GCM10011611_07830</name>
</gene>
<dbReference type="GO" id="GO:0009313">
    <property type="term" value="P:oligosaccharide catabolic process"/>
    <property type="evidence" value="ECO:0007669"/>
    <property type="project" value="TreeGrafter"/>
</dbReference>